<dbReference type="KEGG" id="cvn:111101608"/>
<protein>
    <submittedName>
        <fullName evidence="3 4">Uncharacterized protein LOC111101608</fullName>
    </submittedName>
</protein>
<evidence type="ECO:0000313" key="2">
    <source>
        <dbReference type="Proteomes" id="UP000694844"/>
    </source>
</evidence>
<feature type="compositionally biased region" description="Polar residues" evidence="1">
    <location>
        <begin position="226"/>
        <end position="243"/>
    </location>
</feature>
<name>A0A8B8AH48_CRAVI</name>
<feature type="region of interest" description="Disordered" evidence="1">
    <location>
        <begin position="96"/>
        <end position="125"/>
    </location>
</feature>
<dbReference type="RefSeq" id="XP_022289862.1">
    <property type="nucleotide sequence ID" value="XM_022434154.1"/>
</dbReference>
<feature type="region of interest" description="Disordered" evidence="1">
    <location>
        <begin position="224"/>
        <end position="290"/>
    </location>
</feature>
<evidence type="ECO:0000313" key="4">
    <source>
        <dbReference type="RefSeq" id="XP_022289859.1"/>
    </source>
</evidence>
<dbReference type="GeneID" id="111101608"/>
<evidence type="ECO:0000256" key="1">
    <source>
        <dbReference type="SAM" id="MobiDB-lite"/>
    </source>
</evidence>
<sequence>MLRVCTPATVHSQCQGRMRSPLRTDVANGLRQHIIELVHEQKEDSFDMNVEESAIIYQIKKKGGIAPIEPIKTNDDKKNEKVKKIHLKMLKETRGRGSHRFPALDFGDFSQRDERGSHNDPRTASAKTVRFHMEDSNGHDPGTQNPGYEVRGSAIKSSSGLHKSVPLILRRTEAAQRQAQIHTSLQVFKRRLKFHNPNSYLAPNSTVRESDYIIRRVPLHLDAHNRSNVHQSGPLTPRISVSSKLHARPRTPTSGRLRTSSPRRPSSSTTRPQSGTPKSPASTEEKKVKFSYRLPDNIGKELFREDPEIIPSVNTYVVEQTQAKFGGKYEAQAMLNEHNLGVHDALHSGDEKKIRINVHDDTKVDTRLIRWVEESTNINFTRRINRIRSASTERFYRSESTERLRTGSADSRQSRKFLEDPTLNCSNTLANETNAKTSD</sequence>
<dbReference type="RefSeq" id="XP_022289858.1">
    <property type="nucleotide sequence ID" value="XM_022434150.1"/>
</dbReference>
<evidence type="ECO:0000313" key="5">
    <source>
        <dbReference type="RefSeq" id="XP_022289860.1"/>
    </source>
</evidence>
<proteinExistence type="predicted"/>
<feature type="compositionally biased region" description="Low complexity" evidence="1">
    <location>
        <begin position="250"/>
        <end position="277"/>
    </location>
</feature>
<dbReference type="Proteomes" id="UP000694844">
    <property type="component" value="Chromosome 6"/>
</dbReference>
<dbReference type="RefSeq" id="XP_022289860.1">
    <property type="nucleotide sequence ID" value="XM_022434152.1"/>
</dbReference>
<dbReference type="OrthoDB" id="6115760at2759"/>
<reference evidence="3 4" key="1">
    <citation type="submission" date="2025-04" db="UniProtKB">
        <authorList>
            <consortium name="RefSeq"/>
        </authorList>
    </citation>
    <scope>IDENTIFICATION</scope>
    <source>
        <tissue evidence="3 4">Whole sample</tissue>
    </source>
</reference>
<organism evidence="2 3">
    <name type="scientific">Crassostrea virginica</name>
    <name type="common">Eastern oyster</name>
    <dbReference type="NCBI Taxonomy" id="6565"/>
    <lineage>
        <taxon>Eukaryota</taxon>
        <taxon>Metazoa</taxon>
        <taxon>Spiralia</taxon>
        <taxon>Lophotrochozoa</taxon>
        <taxon>Mollusca</taxon>
        <taxon>Bivalvia</taxon>
        <taxon>Autobranchia</taxon>
        <taxon>Pteriomorphia</taxon>
        <taxon>Ostreida</taxon>
        <taxon>Ostreoidea</taxon>
        <taxon>Ostreidae</taxon>
        <taxon>Crassostrea</taxon>
    </lineage>
</organism>
<evidence type="ECO:0000313" key="6">
    <source>
        <dbReference type="RefSeq" id="XP_022289862.1"/>
    </source>
</evidence>
<accession>A0A8B8AH48</accession>
<gene>
    <name evidence="3 4 5 6" type="primary">LOC111101608</name>
</gene>
<keyword evidence="2" id="KW-1185">Reference proteome</keyword>
<feature type="compositionally biased region" description="Basic and acidic residues" evidence="1">
    <location>
        <begin position="110"/>
        <end position="121"/>
    </location>
</feature>
<dbReference type="RefSeq" id="XP_022289859.1">
    <property type="nucleotide sequence ID" value="XM_022434151.1"/>
</dbReference>
<evidence type="ECO:0000313" key="3">
    <source>
        <dbReference type="RefSeq" id="XP_022289858.1"/>
    </source>
</evidence>
<dbReference type="AlphaFoldDB" id="A0A8B8AH48"/>